<gene>
    <name evidence="3" type="ORF">H4F45_06675</name>
</gene>
<proteinExistence type="predicted"/>
<dbReference type="SUPFAM" id="SSF88874">
    <property type="entry name" value="Receptor-binding domain of short tail fibre protein gp12"/>
    <property type="match status" value="1"/>
</dbReference>
<evidence type="ECO:0000313" key="4">
    <source>
        <dbReference type="Proteomes" id="UP000768524"/>
    </source>
</evidence>
<feature type="domain" description="Phage tail collar" evidence="2">
    <location>
        <begin position="37"/>
        <end position="92"/>
    </location>
</feature>
<dbReference type="InterPro" id="IPR011083">
    <property type="entry name" value="Phage_tail_collar_dom"/>
</dbReference>
<dbReference type="RefSeq" id="WP_205559117.1">
    <property type="nucleotide sequence ID" value="NZ_JACGEP010000011.1"/>
</dbReference>
<evidence type="ECO:0000256" key="1">
    <source>
        <dbReference type="SAM" id="SignalP"/>
    </source>
</evidence>
<protein>
    <submittedName>
        <fullName evidence="3">Tail fiber protein</fullName>
    </submittedName>
</protein>
<dbReference type="Gene3D" id="3.90.1340.10">
    <property type="entry name" value="Phage tail collar domain"/>
    <property type="match status" value="1"/>
</dbReference>
<reference evidence="3" key="1">
    <citation type="submission" date="2020-07" db="EMBL/GenBank/DDBJ databases">
        <title>A pangenomic view of the genus Pectobacterium provides insights into genome organization, phylogeny, and virulence.</title>
        <authorList>
            <person name="Jonkheer E."/>
            <person name="Brankovics B."/>
            <person name="Houwers I."/>
            <person name="Van Der Wolf J."/>
            <person name="Bonants P."/>
            <person name="Vreeburg R."/>
            <person name="Bollema R."/>
            <person name="De Haan J."/>
            <person name="Berke L."/>
            <person name="De Ridder D."/>
            <person name="Smit S."/>
            <person name="Van Der Lee T.A.J."/>
        </authorList>
    </citation>
    <scope>NUCLEOTIDE SEQUENCE</scope>
    <source>
        <strain evidence="3">NAK:433</strain>
    </source>
</reference>
<dbReference type="AlphaFoldDB" id="A0AAE2WD73"/>
<feature type="signal peptide" evidence="1">
    <location>
        <begin position="1"/>
        <end position="29"/>
    </location>
</feature>
<accession>A0AAE2WD73</accession>
<name>A0AAE2WD73_9GAMM</name>
<evidence type="ECO:0000259" key="2">
    <source>
        <dbReference type="Pfam" id="PF07484"/>
    </source>
</evidence>
<dbReference type="InterPro" id="IPR037053">
    <property type="entry name" value="Phage_tail_collar_dom_sf"/>
</dbReference>
<feature type="chain" id="PRO_5042268559" evidence="1">
    <location>
        <begin position="30"/>
        <end position="278"/>
    </location>
</feature>
<evidence type="ECO:0000313" key="3">
    <source>
        <dbReference type="EMBL" id="MBN3051165.1"/>
    </source>
</evidence>
<keyword evidence="1" id="KW-0732">Signal</keyword>
<dbReference type="Pfam" id="PF07484">
    <property type="entry name" value="Collar"/>
    <property type="match status" value="1"/>
</dbReference>
<sequence length="278" mass="28500">MMHARKMFTQTAITVAIIGGALCPQIASACGPEEYIGSICYTAAQFCPSGFVPADGRSLTIQQNNALYSLLSTVYGGDGKTTFNVPDLRGRVAVGQGSTTEADFRNIGTKAGNTRVMLAFNQIAPHLHPATFTPSTTPTTDVTVPAQTGNLDVTALLPLVTAASGSATATPTPATGANNFLGALTGKAINGLSSYNVNFTGVFSQTRPSPVTASAPVDTTVTGTASTPSFTFKVPIGGTVAVGANIPAATQTPVDVRQPSLTLLPCIAVDGLYPPRDY</sequence>
<organism evidence="3 4">
    <name type="scientific">Pectobacterium brasiliense</name>
    <dbReference type="NCBI Taxonomy" id="180957"/>
    <lineage>
        <taxon>Bacteria</taxon>
        <taxon>Pseudomonadati</taxon>
        <taxon>Pseudomonadota</taxon>
        <taxon>Gammaproteobacteria</taxon>
        <taxon>Enterobacterales</taxon>
        <taxon>Pectobacteriaceae</taxon>
        <taxon>Pectobacterium</taxon>
    </lineage>
</organism>
<dbReference type="Proteomes" id="UP000768524">
    <property type="component" value="Unassembled WGS sequence"/>
</dbReference>
<dbReference type="PROSITE" id="PS51257">
    <property type="entry name" value="PROKAR_LIPOPROTEIN"/>
    <property type="match status" value="1"/>
</dbReference>
<dbReference type="EMBL" id="JACGEP010000011">
    <property type="protein sequence ID" value="MBN3051165.1"/>
    <property type="molecule type" value="Genomic_DNA"/>
</dbReference>
<comment type="caution">
    <text evidence="3">The sequence shown here is derived from an EMBL/GenBank/DDBJ whole genome shotgun (WGS) entry which is preliminary data.</text>
</comment>